<protein>
    <submittedName>
        <fullName evidence="2">Uncharacterized protein</fullName>
    </submittedName>
</protein>
<organism evidence="2 3">
    <name type="scientific">Drechslerella stenobrocha 248</name>
    <dbReference type="NCBI Taxonomy" id="1043628"/>
    <lineage>
        <taxon>Eukaryota</taxon>
        <taxon>Fungi</taxon>
        <taxon>Dikarya</taxon>
        <taxon>Ascomycota</taxon>
        <taxon>Pezizomycotina</taxon>
        <taxon>Orbiliomycetes</taxon>
        <taxon>Orbiliales</taxon>
        <taxon>Orbiliaceae</taxon>
        <taxon>Drechslerella</taxon>
    </lineage>
</organism>
<accession>W7HKV8</accession>
<evidence type="ECO:0000313" key="3">
    <source>
        <dbReference type="Proteomes" id="UP000024837"/>
    </source>
</evidence>
<dbReference type="OrthoDB" id="5315278at2759"/>
<evidence type="ECO:0000256" key="1">
    <source>
        <dbReference type="SAM" id="MobiDB-lite"/>
    </source>
</evidence>
<proteinExistence type="predicted"/>
<dbReference type="Proteomes" id="UP000024837">
    <property type="component" value="Unassembled WGS sequence"/>
</dbReference>
<dbReference type="AlphaFoldDB" id="W7HKV8"/>
<name>W7HKV8_9PEZI</name>
<reference evidence="2 3" key="1">
    <citation type="submission" date="2013-05" db="EMBL/GenBank/DDBJ databases">
        <title>Drechslerella stenobrocha genome reveals carnivorous origination and mechanical trapping mechanism of predatory fungi.</title>
        <authorList>
            <person name="Liu X."/>
            <person name="Zhang W."/>
            <person name="Liu K."/>
        </authorList>
    </citation>
    <scope>NUCLEOTIDE SEQUENCE [LARGE SCALE GENOMIC DNA]</scope>
    <source>
        <strain evidence="2 3">248</strain>
    </source>
</reference>
<keyword evidence="3" id="KW-1185">Reference proteome</keyword>
<feature type="region of interest" description="Disordered" evidence="1">
    <location>
        <begin position="195"/>
        <end position="219"/>
    </location>
</feature>
<gene>
    <name evidence="2" type="ORF">DRE_06620</name>
</gene>
<evidence type="ECO:0000313" key="2">
    <source>
        <dbReference type="EMBL" id="EWC44631.1"/>
    </source>
</evidence>
<dbReference type="EMBL" id="KI966437">
    <property type="protein sequence ID" value="EWC44631.1"/>
    <property type="molecule type" value="Genomic_DNA"/>
</dbReference>
<feature type="compositionally biased region" description="Acidic residues" evidence="1">
    <location>
        <begin position="207"/>
        <end position="219"/>
    </location>
</feature>
<sequence>MAICMGARPETRGHGITGDDYSRYPHYEVFDGDFYKCLCEDLAKELDFPGATDLRRISQLQLFGPTWETDPYKKLLLRCLDHSLPRLRVEHPISLPRPRGASMDDDDATAAIFDLGDLDVEAASVPPNPPPSPALYPVDYQPSSGGFKPANILGHPGGNSTTSSSSGISPSYTSMHAMRTDEGQRRIKARGGLPVVDKFHLPSPPDSGDDGDDCDDDNDVDDTDYNGCCGLHAGEIAEARRVERHPQPYVQHRQIASTGLLATVVTGDGSVVCHFKEFS</sequence>
<dbReference type="HOGENOM" id="CLU_1137964_0_0_1"/>